<dbReference type="PANTHER" id="PTHR12589:SF7">
    <property type="entry name" value="6-PYRUVOYL TETRAHYDROBIOPTERIN SYNTHASE"/>
    <property type="match status" value="1"/>
</dbReference>
<proteinExistence type="predicted"/>
<dbReference type="PIRSF" id="PIRSF006113">
    <property type="entry name" value="PTP_synth"/>
    <property type="match status" value="1"/>
</dbReference>
<dbReference type="Proteomes" id="UP000029980">
    <property type="component" value="Chromosome"/>
</dbReference>
<evidence type="ECO:0000256" key="2">
    <source>
        <dbReference type="ARBA" id="ARBA00022833"/>
    </source>
</evidence>
<name>A0A097QVA5_9EURY</name>
<dbReference type="AlphaFoldDB" id="A0A097QVA5"/>
<dbReference type="RefSeq" id="WP_050003965.1">
    <property type="nucleotide sequence ID" value="NZ_CP008887.1"/>
</dbReference>
<dbReference type="GO" id="GO:0046872">
    <property type="term" value="F:metal ion binding"/>
    <property type="evidence" value="ECO:0007669"/>
    <property type="project" value="UniProtKB-KW"/>
</dbReference>
<evidence type="ECO:0000256" key="3">
    <source>
        <dbReference type="ARBA" id="ARBA00023239"/>
    </source>
</evidence>
<feature type="binding site" evidence="4">
    <location>
        <position position="27"/>
    </location>
    <ligand>
        <name>Zn(2+)</name>
        <dbReference type="ChEBI" id="CHEBI:29105"/>
    </ligand>
</feature>
<dbReference type="GeneID" id="25153515"/>
<dbReference type="EMBL" id="CP008887">
    <property type="protein sequence ID" value="AIU70405.1"/>
    <property type="molecule type" value="Genomic_DNA"/>
</dbReference>
<dbReference type="HOGENOM" id="CLU_111016_6_1_2"/>
<evidence type="ECO:0000313" key="5">
    <source>
        <dbReference type="EMBL" id="AIU70405.1"/>
    </source>
</evidence>
<dbReference type="OrthoDB" id="6529at2157"/>
<protein>
    <submittedName>
        <fullName evidence="5">6-pyruvoyl tetrahydropterin synthase</fullName>
    </submittedName>
</protein>
<evidence type="ECO:0000313" key="6">
    <source>
        <dbReference type="Proteomes" id="UP000029980"/>
    </source>
</evidence>
<dbReference type="InterPro" id="IPR007115">
    <property type="entry name" value="6-PTP_synth/QueD"/>
</dbReference>
<organism evidence="5 6">
    <name type="scientific">Thermococcus eurythermalis</name>
    <dbReference type="NCBI Taxonomy" id="1505907"/>
    <lineage>
        <taxon>Archaea</taxon>
        <taxon>Methanobacteriati</taxon>
        <taxon>Methanobacteriota</taxon>
        <taxon>Thermococci</taxon>
        <taxon>Thermococcales</taxon>
        <taxon>Thermococcaceae</taxon>
        <taxon>Thermococcus</taxon>
    </lineage>
</organism>
<dbReference type="PANTHER" id="PTHR12589">
    <property type="entry name" value="PYRUVOYL TETRAHYDROBIOPTERIN SYNTHASE"/>
    <property type="match status" value="1"/>
</dbReference>
<sequence length="115" mass="13248">MKARVVERFKFESAHAVVINGEPEEIHGHTFILEVAVEGPMRNGYVIDFLELRRIVGEIVGKLDHRNLNTIFENPTTENVALWIAEEVKKRLPQGVELRRLVLWEGDENGVELEF</sequence>
<accession>A0A097QVA5</accession>
<evidence type="ECO:0000256" key="4">
    <source>
        <dbReference type="PIRSR" id="PIRSR006113-2"/>
    </source>
</evidence>
<keyword evidence="2 4" id="KW-0862">Zinc</keyword>
<reference evidence="5 6" key="1">
    <citation type="journal article" date="2015" name="Int. J. Syst. Evol. Microbiol.">
        <title>Thermococcus eurythermalis sp. nov., a conditional piezophilic hyperthermophilic archaeon with a wide temperature range isolated from an oil-immersed chimney in the Guaymas Basin.</title>
        <authorList>
            <person name="Zhao W."/>
            <person name="Zeng X."/>
            <person name="Xiao X."/>
        </authorList>
    </citation>
    <scope>NUCLEOTIDE SEQUENCE [LARGE SCALE GENOMIC DNA]</scope>
    <source>
        <strain evidence="5 6">A501</strain>
    </source>
</reference>
<keyword evidence="3" id="KW-0456">Lyase</keyword>
<dbReference type="SUPFAM" id="SSF55620">
    <property type="entry name" value="Tetrahydrobiopterin biosynthesis enzymes-like"/>
    <property type="match status" value="1"/>
</dbReference>
<dbReference type="Pfam" id="PF01242">
    <property type="entry name" value="PTPS"/>
    <property type="match status" value="1"/>
</dbReference>
<dbReference type="STRING" id="1505907.TEU_08715"/>
<comment type="cofactor">
    <cofactor evidence="4">
        <name>Zn(2+)</name>
        <dbReference type="ChEBI" id="CHEBI:29105"/>
    </cofactor>
    <text evidence="4">Binds 1 zinc ion per subunit.</text>
</comment>
<feature type="binding site" evidence="4">
    <location>
        <position position="29"/>
    </location>
    <ligand>
        <name>Zn(2+)</name>
        <dbReference type="ChEBI" id="CHEBI:29105"/>
    </ligand>
</feature>
<keyword evidence="6" id="KW-1185">Reference proteome</keyword>
<keyword evidence="1 4" id="KW-0479">Metal-binding</keyword>
<evidence type="ECO:0000256" key="1">
    <source>
        <dbReference type="ARBA" id="ARBA00022723"/>
    </source>
</evidence>
<dbReference type="KEGG" id="teu:TEU_08715"/>
<dbReference type="GO" id="GO:0016829">
    <property type="term" value="F:lyase activity"/>
    <property type="evidence" value="ECO:0007669"/>
    <property type="project" value="UniProtKB-KW"/>
</dbReference>
<dbReference type="Gene3D" id="3.30.479.10">
    <property type="entry name" value="6-pyruvoyl tetrahydropterin synthase/QueD"/>
    <property type="match status" value="1"/>
</dbReference>
<feature type="binding site" evidence="4">
    <location>
        <position position="15"/>
    </location>
    <ligand>
        <name>Zn(2+)</name>
        <dbReference type="ChEBI" id="CHEBI:29105"/>
    </ligand>
</feature>
<dbReference type="InterPro" id="IPR038418">
    <property type="entry name" value="6-PTP_synth/QueD_sf"/>
</dbReference>
<gene>
    <name evidence="5" type="ORF">TEU_08715</name>
</gene>